<dbReference type="CDD" id="cd08674">
    <property type="entry name" value="Cdt1_m"/>
    <property type="match status" value="1"/>
</dbReference>
<dbReference type="InterPro" id="IPR038090">
    <property type="entry name" value="Cdt1_C_WH_dom_sf"/>
</dbReference>
<evidence type="ECO:0000256" key="3">
    <source>
        <dbReference type="SAM" id="MobiDB-lite"/>
    </source>
</evidence>
<keyword evidence="2" id="KW-0131">Cell cycle</keyword>
<name>A0A8X8X246_SALSN</name>
<dbReference type="AlphaFoldDB" id="A0A8X8X246"/>
<feature type="domain" description="CDT1 Geminin-binding" evidence="4">
    <location>
        <begin position="64"/>
        <end position="194"/>
    </location>
</feature>
<reference evidence="5" key="1">
    <citation type="submission" date="2018-01" db="EMBL/GenBank/DDBJ databases">
        <authorList>
            <person name="Mao J.F."/>
        </authorList>
    </citation>
    <scope>NUCLEOTIDE SEQUENCE</scope>
    <source>
        <strain evidence="5">Huo1</strain>
        <tissue evidence="5">Leaf</tissue>
    </source>
</reference>
<dbReference type="GO" id="GO:0071163">
    <property type="term" value="P:DNA replication preinitiation complex assembly"/>
    <property type="evidence" value="ECO:0007669"/>
    <property type="project" value="InterPro"/>
</dbReference>
<dbReference type="Pfam" id="PF08839">
    <property type="entry name" value="CDT1"/>
    <property type="match status" value="1"/>
</dbReference>
<dbReference type="GO" id="GO:0005634">
    <property type="term" value="C:nucleus"/>
    <property type="evidence" value="ECO:0007669"/>
    <property type="project" value="TreeGrafter"/>
</dbReference>
<accession>A0A8X8X246</accession>
<evidence type="ECO:0000256" key="2">
    <source>
        <dbReference type="ARBA" id="ARBA00023306"/>
    </source>
</evidence>
<dbReference type="GO" id="GO:0000076">
    <property type="term" value="P:DNA replication checkpoint signaling"/>
    <property type="evidence" value="ECO:0007669"/>
    <property type="project" value="TreeGrafter"/>
</dbReference>
<dbReference type="Gene3D" id="1.10.10.1420">
    <property type="entry name" value="DNA replication factor Cdt1, C-terminal WH domain"/>
    <property type="match status" value="1"/>
</dbReference>
<keyword evidence="6" id="KW-1185">Reference proteome</keyword>
<dbReference type="InterPro" id="IPR032054">
    <property type="entry name" value="Cdt1_C"/>
</dbReference>
<dbReference type="EMBL" id="PNBA02000013">
    <property type="protein sequence ID" value="KAG6404268.1"/>
    <property type="molecule type" value="Genomic_DNA"/>
</dbReference>
<dbReference type="Pfam" id="PF16679">
    <property type="entry name" value="CDT1_C"/>
    <property type="match status" value="1"/>
</dbReference>
<dbReference type="PANTHER" id="PTHR28637:SF13">
    <property type="entry name" value="EXPRESSED PROTEIN"/>
    <property type="match status" value="1"/>
</dbReference>
<dbReference type="SMART" id="SM01075">
    <property type="entry name" value="CDT1"/>
    <property type="match status" value="1"/>
</dbReference>
<dbReference type="GO" id="GO:0030174">
    <property type="term" value="P:regulation of DNA-templated DNA replication initiation"/>
    <property type="evidence" value="ECO:0007669"/>
    <property type="project" value="InterPro"/>
</dbReference>
<feature type="region of interest" description="Disordered" evidence="3">
    <location>
        <begin position="1"/>
        <end position="56"/>
    </location>
</feature>
<sequence>MGKTIEETFAQDMAGKCSGIPPSETQNKEAIAEISPVEEDFSSPTPVKRKERPRIQSQDELAQLPEKYATLLEFFGRLMSSLRLLNLRKKRPIFQNVRRQIEILAGRKFLPSHLAQIKYILPEAIQIDKILVHNEKTKCMKVEMNIGLLSDVVKHRDEDESVYVALSTIFSSRLKDFSAKHPEGCDIPEAELPDPFNEKRTTIKEYLTSQNLPTLCETEMLNSSHLPPFFQPLFYQKTAIADMETTDIPSPVKSASEINEVFESVRSSSAAYTSANMTETTPMKPLVGNDGLTAVTPAQSTPLRPISSLIYDDQNKITSSLKQSTASAKKALNFASFDGEVTVFSHKQKQNSVCPSDLVPLIHQIFQSVKFNPITKAELVHKIIMNSLEFDDHSEVETQMENLEKLAPDWFFKKMAPSGDLMYNVRKVSDLKSVFASDIVFLTLFAVANEIEGMVSFGLL</sequence>
<evidence type="ECO:0000259" key="4">
    <source>
        <dbReference type="SMART" id="SM01075"/>
    </source>
</evidence>
<dbReference type="GO" id="GO:0000278">
    <property type="term" value="P:mitotic cell cycle"/>
    <property type="evidence" value="ECO:0007669"/>
    <property type="project" value="TreeGrafter"/>
</dbReference>
<reference evidence="5" key="2">
    <citation type="submission" date="2020-08" db="EMBL/GenBank/DDBJ databases">
        <title>Plant Genome Project.</title>
        <authorList>
            <person name="Zhang R.-G."/>
        </authorList>
    </citation>
    <scope>NUCLEOTIDE SEQUENCE</scope>
    <source>
        <strain evidence="5">Huo1</strain>
        <tissue evidence="5">Leaf</tissue>
    </source>
</reference>
<comment type="caution">
    <text evidence="5">The sequence shown here is derived from an EMBL/GenBank/DDBJ whole genome shotgun (WGS) entry which is preliminary data.</text>
</comment>
<evidence type="ECO:0000313" key="6">
    <source>
        <dbReference type="Proteomes" id="UP000298416"/>
    </source>
</evidence>
<dbReference type="InterPro" id="IPR045173">
    <property type="entry name" value="Cdt1"/>
</dbReference>
<proteinExistence type="inferred from homology"/>
<evidence type="ECO:0000256" key="1">
    <source>
        <dbReference type="ARBA" id="ARBA00008356"/>
    </source>
</evidence>
<evidence type="ECO:0000313" key="5">
    <source>
        <dbReference type="EMBL" id="KAG6404268.1"/>
    </source>
</evidence>
<dbReference type="Proteomes" id="UP000298416">
    <property type="component" value="Unassembled WGS sequence"/>
</dbReference>
<dbReference type="InterPro" id="IPR036390">
    <property type="entry name" value="WH_DNA-bd_sf"/>
</dbReference>
<dbReference type="GO" id="GO:0070182">
    <property type="term" value="F:DNA polymerase binding"/>
    <property type="evidence" value="ECO:0007669"/>
    <property type="project" value="TreeGrafter"/>
</dbReference>
<dbReference type="PANTHER" id="PTHR28637">
    <property type="entry name" value="DNA REPLICATION FACTOR CDT1"/>
    <property type="match status" value="1"/>
</dbReference>
<organism evidence="5">
    <name type="scientific">Salvia splendens</name>
    <name type="common">Scarlet sage</name>
    <dbReference type="NCBI Taxonomy" id="180675"/>
    <lineage>
        <taxon>Eukaryota</taxon>
        <taxon>Viridiplantae</taxon>
        <taxon>Streptophyta</taxon>
        <taxon>Embryophyta</taxon>
        <taxon>Tracheophyta</taxon>
        <taxon>Spermatophyta</taxon>
        <taxon>Magnoliopsida</taxon>
        <taxon>eudicotyledons</taxon>
        <taxon>Gunneridae</taxon>
        <taxon>Pentapetalae</taxon>
        <taxon>asterids</taxon>
        <taxon>lamiids</taxon>
        <taxon>Lamiales</taxon>
        <taxon>Lamiaceae</taxon>
        <taxon>Nepetoideae</taxon>
        <taxon>Mentheae</taxon>
        <taxon>Salviinae</taxon>
        <taxon>Salvia</taxon>
        <taxon>Salvia subgen. Calosphace</taxon>
        <taxon>core Calosphace</taxon>
    </lineage>
</organism>
<protein>
    <recommendedName>
        <fullName evidence="4">CDT1 Geminin-binding domain-containing protein</fullName>
    </recommendedName>
</protein>
<dbReference type="InterPro" id="IPR014939">
    <property type="entry name" value="CDT1_Gemini-bd-like"/>
</dbReference>
<gene>
    <name evidence="5" type="ORF">SASPL_136514</name>
</gene>
<dbReference type="SUPFAM" id="SSF46785">
    <property type="entry name" value="Winged helix' DNA-binding domain"/>
    <property type="match status" value="1"/>
</dbReference>
<dbReference type="GO" id="GO:0003677">
    <property type="term" value="F:DNA binding"/>
    <property type="evidence" value="ECO:0007669"/>
    <property type="project" value="InterPro"/>
</dbReference>
<comment type="similarity">
    <text evidence="1">Belongs to the Cdt1 family.</text>
</comment>